<reference evidence="2 3" key="1">
    <citation type="submission" date="2016-06" db="EMBL/GenBank/DDBJ databases">
        <title>The Draft Genome Sequence and Annotation of the Desert Woodrat Neotoma lepida.</title>
        <authorList>
            <person name="Campbell M."/>
            <person name="Oakeson K.F."/>
            <person name="Yandell M."/>
            <person name="Halpert J.R."/>
            <person name="Dearing D."/>
        </authorList>
    </citation>
    <scope>NUCLEOTIDE SEQUENCE [LARGE SCALE GENOMIC DNA]</scope>
    <source>
        <strain evidence="2">417</strain>
        <tissue evidence="2">Liver</tissue>
    </source>
</reference>
<dbReference type="InterPro" id="IPR014710">
    <property type="entry name" value="RmlC-like_jellyroll"/>
</dbReference>
<evidence type="ECO:0000313" key="3">
    <source>
        <dbReference type="Proteomes" id="UP000092124"/>
    </source>
</evidence>
<dbReference type="EMBL" id="LZPO01017758">
    <property type="protein sequence ID" value="OBS79874.1"/>
    <property type="molecule type" value="Genomic_DNA"/>
</dbReference>
<accession>A0A1A6HNQ1</accession>
<protein>
    <recommendedName>
        <fullName evidence="1">Cupin type-1 domain-containing protein</fullName>
    </recommendedName>
</protein>
<dbReference type="GO" id="GO:0005886">
    <property type="term" value="C:plasma membrane"/>
    <property type="evidence" value="ECO:0007669"/>
    <property type="project" value="TreeGrafter"/>
</dbReference>
<dbReference type="PANTHER" id="PTHR35349:SF4">
    <property type="entry name" value="CUPIN TYPE-1 DOMAIN-CONTAINING PROTEIN"/>
    <property type="match status" value="1"/>
</dbReference>
<dbReference type="OrthoDB" id="10263073at2759"/>
<feature type="domain" description="Cupin type-1" evidence="1">
    <location>
        <begin position="49"/>
        <end position="182"/>
    </location>
</feature>
<sequence length="268" mass="30481">MDNLAFEMQEDGTQKASSMGKTSTFSKVVFEFPGGAIQWARYRNNIKDYLSDEEEAFGTSLNSLRSQMTLGTLRIKSKGLRAPHWHFNANEHGYLVQGTAWIGVVDDGGEVATTYNVTAGQVIFFPKNTLHWIKNVGHEDCFFLLFFSTHDELQTLDVDDVFFSTPEDIASRSLKVGIIDTQRTIEFNIHIGDVVFFPIGTQHYIKNTCDEELLFVLAYSTGDQVQTLDMDDYFQATSDHILAQLFFRKQSEFKKIPKFTEDQAINLP</sequence>
<dbReference type="AlphaFoldDB" id="A0A1A6HNQ1"/>
<keyword evidence="3" id="KW-1185">Reference proteome</keyword>
<gene>
    <name evidence="2" type="ORF">A6R68_21924</name>
</gene>
<dbReference type="SMART" id="SM00835">
    <property type="entry name" value="Cupin_1"/>
    <property type="match status" value="1"/>
</dbReference>
<dbReference type="InterPro" id="IPR053297">
    <property type="entry name" value="Dynactin-associated"/>
</dbReference>
<dbReference type="Proteomes" id="UP000092124">
    <property type="component" value="Unassembled WGS sequence"/>
</dbReference>
<name>A0A1A6HNQ1_NEOLE</name>
<proteinExistence type="predicted"/>
<evidence type="ECO:0000259" key="1">
    <source>
        <dbReference type="SMART" id="SM00835"/>
    </source>
</evidence>
<dbReference type="PANTHER" id="PTHR35349">
    <property type="entry name" value="DYNACTIN-ASSOCIATED PROTEIN"/>
    <property type="match status" value="1"/>
</dbReference>
<dbReference type="GO" id="GO:0005794">
    <property type="term" value="C:Golgi apparatus"/>
    <property type="evidence" value="ECO:0007669"/>
    <property type="project" value="TreeGrafter"/>
</dbReference>
<dbReference type="InterPro" id="IPR006045">
    <property type="entry name" value="Cupin_1"/>
</dbReference>
<dbReference type="STRING" id="56216.A0A1A6HNQ1"/>
<comment type="caution">
    <text evidence="2">The sequence shown here is derived from an EMBL/GenBank/DDBJ whole genome shotgun (WGS) entry which is preliminary data.</text>
</comment>
<dbReference type="InterPro" id="IPR011051">
    <property type="entry name" value="RmlC_Cupin_sf"/>
</dbReference>
<evidence type="ECO:0000313" key="2">
    <source>
        <dbReference type="EMBL" id="OBS79874.1"/>
    </source>
</evidence>
<dbReference type="SUPFAM" id="SSF51182">
    <property type="entry name" value="RmlC-like cupins"/>
    <property type="match status" value="2"/>
</dbReference>
<dbReference type="Gene3D" id="2.60.120.10">
    <property type="entry name" value="Jelly Rolls"/>
    <property type="match status" value="2"/>
</dbReference>
<dbReference type="Pfam" id="PF00190">
    <property type="entry name" value="Cupin_1"/>
    <property type="match status" value="1"/>
</dbReference>
<organism evidence="2 3">
    <name type="scientific">Neotoma lepida</name>
    <name type="common">Desert woodrat</name>
    <dbReference type="NCBI Taxonomy" id="56216"/>
    <lineage>
        <taxon>Eukaryota</taxon>
        <taxon>Metazoa</taxon>
        <taxon>Chordata</taxon>
        <taxon>Craniata</taxon>
        <taxon>Vertebrata</taxon>
        <taxon>Euteleostomi</taxon>
        <taxon>Mammalia</taxon>
        <taxon>Eutheria</taxon>
        <taxon>Euarchontoglires</taxon>
        <taxon>Glires</taxon>
        <taxon>Rodentia</taxon>
        <taxon>Myomorpha</taxon>
        <taxon>Muroidea</taxon>
        <taxon>Cricetidae</taxon>
        <taxon>Neotominae</taxon>
        <taxon>Neotoma</taxon>
    </lineage>
</organism>